<keyword evidence="1" id="KW-0472">Membrane</keyword>
<keyword evidence="1" id="KW-0812">Transmembrane</keyword>
<dbReference type="AlphaFoldDB" id="A0A9N9TPJ0"/>
<dbReference type="Pfam" id="PF06974">
    <property type="entry name" value="WS_DGAT_C"/>
    <property type="match status" value="1"/>
</dbReference>
<dbReference type="GO" id="GO:0019432">
    <property type="term" value="P:triglyceride biosynthetic process"/>
    <property type="evidence" value="ECO:0007669"/>
    <property type="project" value="TreeGrafter"/>
</dbReference>
<name>A0A9N9TPJ0_PHYSR</name>
<evidence type="ECO:0000313" key="3">
    <source>
        <dbReference type="EMBL" id="CAG9860631.1"/>
    </source>
</evidence>
<dbReference type="EMBL" id="OU900096">
    <property type="protein sequence ID" value="CAG9860631.1"/>
    <property type="molecule type" value="Genomic_DNA"/>
</dbReference>
<dbReference type="InterPro" id="IPR045034">
    <property type="entry name" value="O-acyltransferase_WSD1-like"/>
</dbReference>
<protein>
    <recommendedName>
        <fullName evidence="2">O-acyltransferase WSD1 C-terminal domain-containing protein</fullName>
    </recommendedName>
</protein>
<proteinExistence type="predicted"/>
<dbReference type="Proteomes" id="UP001153712">
    <property type="component" value="Chromosome 3"/>
</dbReference>
<feature type="transmembrane region" description="Helical" evidence="1">
    <location>
        <begin position="12"/>
        <end position="45"/>
    </location>
</feature>
<dbReference type="GO" id="GO:0005886">
    <property type="term" value="C:plasma membrane"/>
    <property type="evidence" value="ECO:0007669"/>
    <property type="project" value="TreeGrafter"/>
</dbReference>
<dbReference type="OrthoDB" id="619536at2759"/>
<evidence type="ECO:0000256" key="1">
    <source>
        <dbReference type="SAM" id="Phobius"/>
    </source>
</evidence>
<organism evidence="3 4">
    <name type="scientific">Phyllotreta striolata</name>
    <name type="common">Striped flea beetle</name>
    <name type="synonym">Crioceris striolata</name>
    <dbReference type="NCBI Taxonomy" id="444603"/>
    <lineage>
        <taxon>Eukaryota</taxon>
        <taxon>Metazoa</taxon>
        <taxon>Ecdysozoa</taxon>
        <taxon>Arthropoda</taxon>
        <taxon>Hexapoda</taxon>
        <taxon>Insecta</taxon>
        <taxon>Pterygota</taxon>
        <taxon>Neoptera</taxon>
        <taxon>Endopterygota</taxon>
        <taxon>Coleoptera</taxon>
        <taxon>Polyphaga</taxon>
        <taxon>Cucujiformia</taxon>
        <taxon>Chrysomeloidea</taxon>
        <taxon>Chrysomelidae</taxon>
        <taxon>Galerucinae</taxon>
        <taxon>Alticini</taxon>
        <taxon>Phyllotreta</taxon>
    </lineage>
</organism>
<keyword evidence="4" id="KW-1185">Reference proteome</keyword>
<reference evidence="3" key="1">
    <citation type="submission" date="2022-01" db="EMBL/GenBank/DDBJ databases">
        <authorList>
            <person name="King R."/>
        </authorList>
    </citation>
    <scope>NUCLEOTIDE SEQUENCE</scope>
</reference>
<feature type="domain" description="O-acyltransferase WSD1 C-terminal" evidence="2">
    <location>
        <begin position="359"/>
        <end position="483"/>
    </location>
</feature>
<evidence type="ECO:0000259" key="2">
    <source>
        <dbReference type="Pfam" id="PF06974"/>
    </source>
</evidence>
<sequence length="511" mass="58173">MGFAKVPDDLEFIMLCYMISALLMPLFLFLSVFFYVFRFLLAVYLKIRYGEKFIGLIKGGDSLWSLGKPNESTITILLAASLKNEELPTFIDGVKEKITTEILNKKEKIPKLTSSVHCLMGYGYLLRNNCKAEEIVSTIKIDENSDISSDELIGDISSRQLPFNNRFPWELVAIDAPTSWKIEQNISENHCMLVLRIHHIIGDGMSVATALVKIFSDKPVDFAKYAIESIKYSEPVKPPTYVRILLFLHQLMLTPGYIFLNKLFLSDAKNGEKIFEPSPLSSKKYVYTASDIDGSIMETVKRIKKNIGNATFIEIMLTALSKSLNNYFDKAEDQKPDILVQALPFITSMPNSSEYAELSNNISILRCPIPVIVNSESFTVRLNKVKEYLRNSRNIIDTQVRQFGWNHLAGLWPGHVILPSEKWETAMIVSNIPGCPRFTSVGHEMEHIYFYPPQVKAIGMFCTFFTYDNKLQICITINESALKSRIHYKNIANDIIDAIKNFDEQISNKVM</sequence>
<dbReference type="PANTHER" id="PTHR31650:SF1">
    <property type="entry name" value="WAX ESTER SYNTHASE_DIACYLGLYCEROL ACYLTRANSFERASE 4-RELATED"/>
    <property type="match status" value="1"/>
</dbReference>
<accession>A0A9N9TPJ0</accession>
<gene>
    <name evidence="3" type="ORF">PHYEVI_LOCUS6980</name>
</gene>
<dbReference type="GO" id="GO:0008374">
    <property type="term" value="F:O-acyltransferase activity"/>
    <property type="evidence" value="ECO:0007669"/>
    <property type="project" value="InterPro"/>
</dbReference>
<evidence type="ECO:0000313" key="4">
    <source>
        <dbReference type="Proteomes" id="UP001153712"/>
    </source>
</evidence>
<dbReference type="InterPro" id="IPR009721">
    <property type="entry name" value="O-acyltransferase_WSD1_C"/>
</dbReference>
<keyword evidence="1" id="KW-1133">Transmembrane helix</keyword>
<dbReference type="PANTHER" id="PTHR31650">
    <property type="entry name" value="O-ACYLTRANSFERASE (WSD1-LIKE) FAMILY PROTEIN"/>
    <property type="match status" value="1"/>
</dbReference>